<dbReference type="PANTHER" id="PTHR48228">
    <property type="entry name" value="SUCCINYL-COA--D-CITRAMALATE COA-TRANSFERASE"/>
    <property type="match status" value="1"/>
</dbReference>
<dbReference type="Gene3D" id="3.30.1540.10">
    <property type="entry name" value="formyl-coa transferase, domain 3"/>
    <property type="match status" value="1"/>
</dbReference>
<dbReference type="Proteomes" id="UP001596074">
    <property type="component" value="Unassembled WGS sequence"/>
</dbReference>
<comment type="caution">
    <text evidence="1">The sequence shown here is derived from an EMBL/GenBank/DDBJ whole genome shotgun (WGS) entry which is preliminary data.</text>
</comment>
<dbReference type="InterPro" id="IPR044855">
    <property type="entry name" value="CoA-Trfase_III_dom3_sf"/>
</dbReference>
<protein>
    <submittedName>
        <fullName evidence="1">CaiB/BaiF CoA transferase family protein</fullName>
    </submittedName>
</protein>
<evidence type="ECO:0000313" key="1">
    <source>
        <dbReference type="EMBL" id="MFC5745618.1"/>
    </source>
</evidence>
<dbReference type="SUPFAM" id="SSF89796">
    <property type="entry name" value="CoA-transferase family III (CaiB/BaiF)"/>
    <property type="match status" value="1"/>
</dbReference>
<organism evidence="1 2">
    <name type="scientific">Actinomadura rugatobispora</name>
    <dbReference type="NCBI Taxonomy" id="1994"/>
    <lineage>
        <taxon>Bacteria</taxon>
        <taxon>Bacillati</taxon>
        <taxon>Actinomycetota</taxon>
        <taxon>Actinomycetes</taxon>
        <taxon>Streptosporangiales</taxon>
        <taxon>Thermomonosporaceae</taxon>
        <taxon>Actinomadura</taxon>
    </lineage>
</organism>
<accession>A0ABW0ZT41</accession>
<evidence type="ECO:0000313" key="2">
    <source>
        <dbReference type="Proteomes" id="UP001596074"/>
    </source>
</evidence>
<dbReference type="PANTHER" id="PTHR48228:SF5">
    <property type="entry name" value="ALPHA-METHYLACYL-COA RACEMASE"/>
    <property type="match status" value="1"/>
</dbReference>
<dbReference type="Pfam" id="PF02515">
    <property type="entry name" value="CoA_transf_3"/>
    <property type="match status" value="1"/>
</dbReference>
<gene>
    <name evidence="1" type="ORF">ACFPZN_08370</name>
</gene>
<dbReference type="InterPro" id="IPR003673">
    <property type="entry name" value="CoA-Trfase_fam_III"/>
</dbReference>
<keyword evidence="1" id="KW-0808">Transferase</keyword>
<dbReference type="InterPro" id="IPR050509">
    <property type="entry name" value="CoA-transferase_III"/>
</dbReference>
<dbReference type="EMBL" id="JBHSON010000009">
    <property type="protein sequence ID" value="MFC5745618.1"/>
    <property type="molecule type" value="Genomic_DNA"/>
</dbReference>
<sequence length="384" mass="40670">MTGQATGPLAGVRVVEIQAMGPGPFCAMLLSDFGAEVIRVDRPGAVDDADPAEQAADVLFRGRRSVAVDLKRPGGVELVLRMVDQADVLIEGYRPGVMERLGLGPQECLARNPRLVYGRVTGWGQDGPWAGQAGHDINYIALAGTLWPVGRAGDAPVPPLNYVGDFGGGGMLLAVGICAALAERASSGRGQVVDAAMVDGAALLNTFMYGMRAMGRWGDERGTNLLDTGAPFYEVYETADGGWVSVGAIEPKFFAELVERLGLDLDPATQYDQASWPALRGRLAAVFRTRTRTEWTEVFAGSDACFAPVLTPWEAPRHPHNAVRGTFTDGFGITQPAPAPRFGRTPAAIAGPPPTHGQHTEEILGELGLDAADIARRRSAGEIA</sequence>
<dbReference type="InterPro" id="IPR023606">
    <property type="entry name" value="CoA-Trfase_III_dom_1_sf"/>
</dbReference>
<keyword evidence="2" id="KW-1185">Reference proteome</keyword>
<name>A0ABW0ZT41_9ACTN</name>
<dbReference type="GO" id="GO:0016740">
    <property type="term" value="F:transferase activity"/>
    <property type="evidence" value="ECO:0007669"/>
    <property type="project" value="UniProtKB-KW"/>
</dbReference>
<dbReference type="Gene3D" id="3.40.50.10540">
    <property type="entry name" value="Crotonobetainyl-coa:carnitine coa-transferase, domain 1"/>
    <property type="match status" value="1"/>
</dbReference>
<dbReference type="RefSeq" id="WP_378281243.1">
    <property type="nucleotide sequence ID" value="NZ_JBHSON010000009.1"/>
</dbReference>
<reference evidence="2" key="1">
    <citation type="journal article" date="2019" name="Int. J. Syst. Evol. Microbiol.">
        <title>The Global Catalogue of Microorganisms (GCM) 10K type strain sequencing project: providing services to taxonomists for standard genome sequencing and annotation.</title>
        <authorList>
            <consortium name="The Broad Institute Genomics Platform"/>
            <consortium name="The Broad Institute Genome Sequencing Center for Infectious Disease"/>
            <person name="Wu L."/>
            <person name="Ma J."/>
        </authorList>
    </citation>
    <scope>NUCLEOTIDE SEQUENCE [LARGE SCALE GENOMIC DNA]</scope>
    <source>
        <strain evidence="2">KCTC 42087</strain>
    </source>
</reference>
<proteinExistence type="predicted"/>